<dbReference type="PRINTS" id="PR00100">
    <property type="entry name" value="AOTCASE"/>
</dbReference>
<feature type="domain" description="Aspartate/ornithine carbamoyltransferase Asp/Orn-binding" evidence="4">
    <location>
        <begin position="250"/>
        <end position="352"/>
    </location>
</feature>
<protein>
    <submittedName>
        <fullName evidence="6">Aspartate carbamoyltransferase</fullName>
    </submittedName>
</protein>
<dbReference type="PROSITE" id="PS00097">
    <property type="entry name" value="CARBAMOYLTRANSFERASE"/>
    <property type="match status" value="1"/>
</dbReference>
<dbReference type="PANTHER" id="PTHR45753">
    <property type="entry name" value="ORNITHINE CARBAMOYLTRANSFERASE, MITOCHONDRIAL"/>
    <property type="match status" value="1"/>
</dbReference>
<evidence type="ECO:0000313" key="6">
    <source>
        <dbReference type="EMBL" id="BDS06901.1"/>
    </source>
</evidence>
<dbReference type="InterPro" id="IPR006130">
    <property type="entry name" value="Asp/Orn_carbamoylTrfase"/>
</dbReference>
<keyword evidence="1 2" id="KW-0808">Transferase</keyword>
<gene>
    <name evidence="6" type="primary">pyrB_2</name>
    <name evidence="6" type="ORF">NT6N_19410</name>
</gene>
<dbReference type="GO" id="GO:0016597">
    <property type="term" value="F:amino acid binding"/>
    <property type="evidence" value="ECO:0007669"/>
    <property type="project" value="InterPro"/>
</dbReference>
<feature type="domain" description="Aspartate/ornithine carbamoyltransferase carbamoyl-P binding" evidence="5">
    <location>
        <begin position="53"/>
        <end position="190"/>
    </location>
</feature>
<organism evidence="6">
    <name type="scientific">Oceaniferula spumae</name>
    <dbReference type="NCBI Taxonomy" id="2979115"/>
    <lineage>
        <taxon>Bacteria</taxon>
        <taxon>Pseudomonadati</taxon>
        <taxon>Verrucomicrobiota</taxon>
        <taxon>Verrucomicrobiia</taxon>
        <taxon>Verrucomicrobiales</taxon>
        <taxon>Verrucomicrobiaceae</taxon>
        <taxon>Oceaniferula</taxon>
    </lineage>
</organism>
<evidence type="ECO:0000259" key="4">
    <source>
        <dbReference type="Pfam" id="PF00185"/>
    </source>
</evidence>
<dbReference type="EMBL" id="AP026866">
    <property type="protein sequence ID" value="BDS06901.1"/>
    <property type="molecule type" value="Genomic_DNA"/>
</dbReference>
<dbReference type="InterPro" id="IPR006131">
    <property type="entry name" value="Asp_carbamoyltransf_Asp/Orn-bd"/>
</dbReference>
<sequence length="372" mass="41352">MQDSKSDDPIRKNKITSNIDPPEDSEAIRPEPSGLFVDNPVDFDVLKELEGQNILDASQFSYSQVAELCKLAAVLEKIEVWPYHPLDGKIAVTAFFEASTRTRTSFESAILRLDGKVISIADGKTTGQAKGESLADIGEMFNAYADIVIMRHTDTDSPEQILENLRIPLINAGNGSGEHPTQALADWFALLKWKPSLAEPFREGDTKWNLGILGTPGSMRAVKSYLLMALHFKDHIGKVTVISEMADPFGDDVIEKLKEANIEYEVSNDVREHLPSLDVIYMNSIAFLGDSYKSMDSRYKLNSDSPLKESAVILHPLARLDELDTSLDKTQHNLYFSQAHGAVFIRQALLMAVLGRLDTLPDFGELKPMNLK</sequence>
<dbReference type="SUPFAM" id="SSF53671">
    <property type="entry name" value="Aspartate/ornithine carbamoyltransferase"/>
    <property type="match status" value="1"/>
</dbReference>
<proteinExistence type="inferred from homology"/>
<evidence type="ECO:0000256" key="3">
    <source>
        <dbReference type="SAM" id="MobiDB-lite"/>
    </source>
</evidence>
<dbReference type="GO" id="GO:0005829">
    <property type="term" value="C:cytosol"/>
    <property type="evidence" value="ECO:0007669"/>
    <property type="project" value="TreeGrafter"/>
</dbReference>
<evidence type="ECO:0000259" key="5">
    <source>
        <dbReference type="Pfam" id="PF02729"/>
    </source>
</evidence>
<dbReference type="InterPro" id="IPR036901">
    <property type="entry name" value="Asp/Orn_carbamoylTrfase_sf"/>
</dbReference>
<name>A0AAT9FLV3_9BACT</name>
<dbReference type="PANTHER" id="PTHR45753:SF6">
    <property type="entry name" value="ASPARTATE CARBAMOYLTRANSFERASE"/>
    <property type="match status" value="1"/>
</dbReference>
<evidence type="ECO:0000256" key="1">
    <source>
        <dbReference type="ARBA" id="ARBA00022679"/>
    </source>
</evidence>
<dbReference type="GO" id="GO:0016743">
    <property type="term" value="F:carboxyl- or carbamoyltransferase activity"/>
    <property type="evidence" value="ECO:0007669"/>
    <property type="project" value="InterPro"/>
</dbReference>
<dbReference type="Pfam" id="PF00185">
    <property type="entry name" value="OTCace"/>
    <property type="match status" value="1"/>
</dbReference>
<dbReference type="InterPro" id="IPR006132">
    <property type="entry name" value="Asp/Orn_carbamoyltranf_P-bd"/>
</dbReference>
<dbReference type="PRINTS" id="PR00101">
    <property type="entry name" value="ATCASE"/>
</dbReference>
<dbReference type="KEGG" id="osu:NT6N_19410"/>
<comment type="similarity">
    <text evidence="2">Belongs to the aspartate/ornithine carbamoyltransferase superfamily.</text>
</comment>
<dbReference type="Pfam" id="PF02729">
    <property type="entry name" value="OTCace_N"/>
    <property type="match status" value="1"/>
</dbReference>
<accession>A0AAT9FLV3</accession>
<feature type="region of interest" description="Disordered" evidence="3">
    <location>
        <begin position="1"/>
        <end position="34"/>
    </location>
</feature>
<evidence type="ECO:0000256" key="2">
    <source>
        <dbReference type="RuleBase" id="RU003634"/>
    </source>
</evidence>
<dbReference type="AlphaFoldDB" id="A0AAT9FLV3"/>
<feature type="compositionally biased region" description="Basic and acidic residues" evidence="3">
    <location>
        <begin position="1"/>
        <end position="11"/>
    </location>
</feature>
<dbReference type="Gene3D" id="3.40.50.1370">
    <property type="entry name" value="Aspartate/ornithine carbamoyltransferase"/>
    <property type="match status" value="2"/>
</dbReference>
<reference evidence="6" key="1">
    <citation type="submission" date="2024-07" db="EMBL/GenBank/DDBJ databases">
        <title>Complete genome sequence of Verrucomicrobiaceae bacterium NT6N.</title>
        <authorList>
            <person name="Huang C."/>
            <person name="Takami H."/>
            <person name="Hamasaki K."/>
        </authorList>
    </citation>
    <scope>NUCLEOTIDE SEQUENCE</scope>
    <source>
        <strain evidence="6">NT6N</strain>
    </source>
</reference>
<dbReference type="GO" id="GO:0006520">
    <property type="term" value="P:amino acid metabolic process"/>
    <property type="evidence" value="ECO:0007669"/>
    <property type="project" value="InterPro"/>
</dbReference>